<protein>
    <recommendedName>
        <fullName evidence="2">Nephrocystin 3-like N-terminal domain-containing protein</fullName>
    </recommendedName>
</protein>
<feature type="domain" description="Nephrocystin 3-like N-terminal" evidence="2">
    <location>
        <begin position="50"/>
        <end position="190"/>
    </location>
</feature>
<gene>
    <name evidence="3" type="ORF">C8A05DRAFT_47534</name>
</gene>
<dbReference type="Pfam" id="PF24883">
    <property type="entry name" value="NPHP3_N"/>
    <property type="match status" value="1"/>
</dbReference>
<comment type="caution">
    <text evidence="3">The sequence shown here is derived from an EMBL/GenBank/DDBJ whole genome shotgun (WGS) entry which is preliminary data.</text>
</comment>
<reference evidence="3" key="1">
    <citation type="journal article" date="2023" name="Mol. Phylogenet. Evol.">
        <title>Genome-scale phylogeny and comparative genomics of the fungal order Sordariales.</title>
        <authorList>
            <person name="Hensen N."/>
            <person name="Bonometti L."/>
            <person name="Westerberg I."/>
            <person name="Brannstrom I.O."/>
            <person name="Guillou S."/>
            <person name="Cros-Aarteil S."/>
            <person name="Calhoun S."/>
            <person name="Haridas S."/>
            <person name="Kuo A."/>
            <person name="Mondo S."/>
            <person name="Pangilinan J."/>
            <person name="Riley R."/>
            <person name="LaButti K."/>
            <person name="Andreopoulos B."/>
            <person name="Lipzen A."/>
            <person name="Chen C."/>
            <person name="Yan M."/>
            <person name="Daum C."/>
            <person name="Ng V."/>
            <person name="Clum A."/>
            <person name="Steindorff A."/>
            <person name="Ohm R.A."/>
            <person name="Martin F."/>
            <person name="Silar P."/>
            <person name="Natvig D.O."/>
            <person name="Lalanne C."/>
            <person name="Gautier V."/>
            <person name="Ament-Velasquez S.L."/>
            <person name="Kruys A."/>
            <person name="Hutchinson M.I."/>
            <person name="Powell A.J."/>
            <person name="Barry K."/>
            <person name="Miller A.N."/>
            <person name="Grigoriev I.V."/>
            <person name="Debuchy R."/>
            <person name="Gladieux P."/>
            <person name="Hiltunen Thoren M."/>
            <person name="Johannesson H."/>
        </authorList>
    </citation>
    <scope>NUCLEOTIDE SEQUENCE</scope>
    <source>
        <strain evidence="3">CBS 103.79</strain>
    </source>
</reference>
<keyword evidence="4" id="KW-1185">Reference proteome</keyword>
<evidence type="ECO:0000313" key="4">
    <source>
        <dbReference type="Proteomes" id="UP001303889"/>
    </source>
</evidence>
<dbReference type="InterPro" id="IPR027417">
    <property type="entry name" value="P-loop_NTPase"/>
</dbReference>
<evidence type="ECO:0000259" key="2">
    <source>
        <dbReference type="Pfam" id="PF24883"/>
    </source>
</evidence>
<dbReference type="PANTHER" id="PTHR10039">
    <property type="entry name" value="AMELOGENIN"/>
    <property type="match status" value="1"/>
</dbReference>
<organism evidence="3 4">
    <name type="scientific">Staphylotrichum tortipilum</name>
    <dbReference type="NCBI Taxonomy" id="2831512"/>
    <lineage>
        <taxon>Eukaryota</taxon>
        <taxon>Fungi</taxon>
        <taxon>Dikarya</taxon>
        <taxon>Ascomycota</taxon>
        <taxon>Pezizomycotina</taxon>
        <taxon>Sordariomycetes</taxon>
        <taxon>Sordariomycetidae</taxon>
        <taxon>Sordariales</taxon>
        <taxon>Chaetomiaceae</taxon>
        <taxon>Staphylotrichum</taxon>
    </lineage>
</organism>
<keyword evidence="1" id="KW-0677">Repeat</keyword>
<dbReference type="PANTHER" id="PTHR10039:SF14">
    <property type="entry name" value="NACHT DOMAIN-CONTAINING PROTEIN"/>
    <property type="match status" value="1"/>
</dbReference>
<dbReference type="InterPro" id="IPR056884">
    <property type="entry name" value="NPHP3-like_N"/>
</dbReference>
<dbReference type="EMBL" id="MU856012">
    <property type="protein sequence ID" value="KAK3898047.1"/>
    <property type="molecule type" value="Genomic_DNA"/>
</dbReference>
<proteinExistence type="predicted"/>
<sequence length="487" mass="54651">MTTNSVGTAYAEGHGTIHIVPTVHDAAFDSFAEQHNARCHPETRTELLCQIREWAYNPHGEIIFWLNGVAGTGKSTISRTVAMMFADNGLLGASFFFKRGEGDRGKAALFFPTIASQLIRKIPALEPCVREAIHDDRAIATKSLRDQLEKLIQQPLDRIGQAMVILIVVDALDECDGNNDVKTIISLLAQANVLPLPIRLGFKNVQGRYENLALHQIPEPIVERDISTFLRYELARIRDEYNSEALEGLELLPDWPGEHVIRTLAQMAVPLFIFATTICRFIEDAVWSDPADQLEKVLQYQTKTYGSELDKLDTTYLPILSQLTVGRTDLQKSHLLAEFRDVVGPIVLLAQPLSVSSLARLLNISPRALSARLKTLHSVLSIPPKADAPVRLFHLSFRDFLVDPTKRAAEFWIDETKYHQMLADRCTKLMLQHLKRDICSLRIPGKRRSEVDQQTIVVALPPEAARFDGGFVVAGKKPKSPLEWWTV</sequence>
<evidence type="ECO:0000313" key="3">
    <source>
        <dbReference type="EMBL" id="KAK3898047.1"/>
    </source>
</evidence>
<accession>A0AAN6MD04</accession>
<evidence type="ECO:0000256" key="1">
    <source>
        <dbReference type="ARBA" id="ARBA00022737"/>
    </source>
</evidence>
<dbReference type="Gene3D" id="3.40.50.300">
    <property type="entry name" value="P-loop containing nucleotide triphosphate hydrolases"/>
    <property type="match status" value="1"/>
</dbReference>
<dbReference type="AlphaFoldDB" id="A0AAN6MD04"/>
<dbReference type="SUPFAM" id="SSF52540">
    <property type="entry name" value="P-loop containing nucleoside triphosphate hydrolases"/>
    <property type="match status" value="1"/>
</dbReference>
<name>A0AAN6MD04_9PEZI</name>
<dbReference type="Proteomes" id="UP001303889">
    <property type="component" value="Unassembled WGS sequence"/>
</dbReference>
<reference evidence="3" key="2">
    <citation type="submission" date="2023-05" db="EMBL/GenBank/DDBJ databases">
        <authorList>
            <consortium name="Lawrence Berkeley National Laboratory"/>
            <person name="Steindorff A."/>
            <person name="Hensen N."/>
            <person name="Bonometti L."/>
            <person name="Westerberg I."/>
            <person name="Brannstrom I.O."/>
            <person name="Guillou S."/>
            <person name="Cros-Aarteil S."/>
            <person name="Calhoun S."/>
            <person name="Haridas S."/>
            <person name="Kuo A."/>
            <person name="Mondo S."/>
            <person name="Pangilinan J."/>
            <person name="Riley R."/>
            <person name="Labutti K."/>
            <person name="Andreopoulos B."/>
            <person name="Lipzen A."/>
            <person name="Chen C."/>
            <person name="Yanf M."/>
            <person name="Daum C."/>
            <person name="Ng V."/>
            <person name="Clum A."/>
            <person name="Ohm R."/>
            <person name="Martin F."/>
            <person name="Silar P."/>
            <person name="Natvig D."/>
            <person name="Lalanne C."/>
            <person name="Gautier V."/>
            <person name="Ament-Velasquez S.L."/>
            <person name="Kruys A."/>
            <person name="Hutchinson M.I."/>
            <person name="Powell A.J."/>
            <person name="Barry K."/>
            <person name="Miller A.N."/>
            <person name="Grigoriev I.V."/>
            <person name="Debuchy R."/>
            <person name="Gladieux P."/>
            <person name="Thoren M.H."/>
            <person name="Johannesson H."/>
        </authorList>
    </citation>
    <scope>NUCLEOTIDE SEQUENCE</scope>
    <source>
        <strain evidence="3">CBS 103.79</strain>
    </source>
</reference>